<feature type="domain" description="OB-fold nucleic acid binding" evidence="8">
    <location>
        <begin position="3"/>
        <end position="95"/>
    </location>
</feature>
<dbReference type="GO" id="GO:0006308">
    <property type="term" value="P:DNA catabolic process"/>
    <property type="evidence" value="ECO:0007669"/>
    <property type="project" value="UniProtKB-UniRule"/>
</dbReference>
<keyword evidence="10" id="KW-1185">Reference proteome</keyword>
<evidence type="ECO:0000313" key="9">
    <source>
        <dbReference type="EMBL" id="SEH81358.1"/>
    </source>
</evidence>
<dbReference type="STRING" id="1679444.PYTT_0939"/>
<evidence type="ECO:0000259" key="8">
    <source>
        <dbReference type="Pfam" id="PF13742"/>
    </source>
</evidence>
<comment type="catalytic activity">
    <reaction evidence="5 6">
        <text>Exonucleolytic cleavage in either 5'- to 3'- or 3'- to 5'-direction to yield nucleoside 5'-phosphates.</text>
        <dbReference type="EC" id="3.1.11.6"/>
    </reaction>
</comment>
<evidence type="ECO:0000256" key="2">
    <source>
        <dbReference type="ARBA" id="ARBA00022722"/>
    </source>
</evidence>
<dbReference type="OrthoDB" id="9802795at2"/>
<dbReference type="InterPro" id="IPR020579">
    <property type="entry name" value="Exonuc_VII_lsu_C"/>
</dbReference>
<comment type="subunit">
    <text evidence="5">Heterooligomer composed of large and small subunits.</text>
</comment>
<evidence type="ECO:0000313" key="10">
    <source>
        <dbReference type="Proteomes" id="UP000176204"/>
    </source>
</evidence>
<dbReference type="GO" id="GO:0005737">
    <property type="term" value="C:cytoplasm"/>
    <property type="evidence" value="ECO:0007669"/>
    <property type="project" value="UniProtKB-SubCell"/>
</dbReference>
<keyword evidence="4 5" id="KW-0269">Exonuclease</keyword>
<keyword evidence="3 5" id="KW-0378">Hydrolase</keyword>
<sequence length="457" mass="50570">MALSVSELVAELRRAVEGQVGDQVVVGEVGSCKPASSGHVYFTIKDERAQLDCVMYKFQAAASRVVLREGMKVELFGKATVYEGRGRLQFTVTRVREAGLGELQARFEALKRKLAAEGLFDAEGKLELPPFPKSVGLITSATGAVIQDMRHVFERRAPWIKVFLLPVQVQGAGAEHGIASAVRAWGRFDEFGLPPVDLLIVARGGGSLEDMWCFNEEVVARAIAECPVPVVSAVGHETDFTIADFVADLRAPTPTAAVELVTPDGPALDAWLEDCGERVKRRLYQVWERADLMLGLLVQRKFKSPLDVLNPFIQRLDDLEYEWEDAWQKRLQSGYDWLDRMELELKARHPKQFCRMMGERLDGLEVRLKSAAAQRFAVASGALELLAAQVEARSPQETLKRGYALVQGEDGRLVRDAEQVPEGTRLRVSLARGKMSVVRREDGGEAADGEELQPDGV</sequence>
<dbReference type="EMBL" id="LT629973">
    <property type="protein sequence ID" value="SEH81358.1"/>
    <property type="molecule type" value="Genomic_DNA"/>
</dbReference>
<dbReference type="GO" id="GO:0003676">
    <property type="term" value="F:nucleic acid binding"/>
    <property type="evidence" value="ECO:0007669"/>
    <property type="project" value="InterPro"/>
</dbReference>
<evidence type="ECO:0000256" key="3">
    <source>
        <dbReference type="ARBA" id="ARBA00022801"/>
    </source>
</evidence>
<name>A0A1C7PCI5_9BACT</name>
<evidence type="ECO:0000256" key="6">
    <source>
        <dbReference type="RuleBase" id="RU004355"/>
    </source>
</evidence>
<dbReference type="KEGG" id="agl:PYTT_0939"/>
<dbReference type="HAMAP" id="MF_00378">
    <property type="entry name" value="Exonuc_7_L"/>
    <property type="match status" value="1"/>
</dbReference>
<dbReference type="PANTHER" id="PTHR30008:SF0">
    <property type="entry name" value="EXODEOXYRIBONUCLEASE 7 LARGE SUBUNIT"/>
    <property type="match status" value="1"/>
</dbReference>
<dbReference type="Proteomes" id="UP000176204">
    <property type="component" value="Chromosome I"/>
</dbReference>
<evidence type="ECO:0000256" key="5">
    <source>
        <dbReference type="HAMAP-Rule" id="MF_00378"/>
    </source>
</evidence>
<dbReference type="Pfam" id="PF02601">
    <property type="entry name" value="Exonuc_VII_L"/>
    <property type="match status" value="1"/>
</dbReference>
<evidence type="ECO:0000256" key="1">
    <source>
        <dbReference type="ARBA" id="ARBA00022490"/>
    </source>
</evidence>
<reference evidence="10" key="1">
    <citation type="submission" date="2016-09" db="EMBL/GenBank/DDBJ databases">
        <authorList>
            <person name="Koehorst J."/>
        </authorList>
    </citation>
    <scope>NUCLEOTIDE SEQUENCE [LARGE SCALE GENOMIC DNA]</scope>
</reference>
<keyword evidence="1 5" id="KW-0963">Cytoplasm</keyword>
<comment type="similarity">
    <text evidence="5 6">Belongs to the XseA family.</text>
</comment>
<dbReference type="GO" id="GO:0008855">
    <property type="term" value="F:exodeoxyribonuclease VII activity"/>
    <property type="evidence" value="ECO:0007669"/>
    <property type="project" value="UniProtKB-UniRule"/>
</dbReference>
<dbReference type="CDD" id="cd04489">
    <property type="entry name" value="ExoVII_LU_OBF"/>
    <property type="match status" value="1"/>
</dbReference>
<comment type="subcellular location">
    <subcellularLocation>
        <location evidence="5 6">Cytoplasm</location>
    </subcellularLocation>
</comment>
<dbReference type="InterPro" id="IPR003753">
    <property type="entry name" value="Exonuc_VII_L"/>
</dbReference>
<accession>A0A1C7PCI5</accession>
<organism evidence="9 10">
    <name type="scientific">Akkermansia glycaniphila</name>
    <dbReference type="NCBI Taxonomy" id="1679444"/>
    <lineage>
        <taxon>Bacteria</taxon>
        <taxon>Pseudomonadati</taxon>
        <taxon>Verrucomicrobiota</taxon>
        <taxon>Verrucomicrobiia</taxon>
        <taxon>Verrucomicrobiales</taxon>
        <taxon>Akkermansiaceae</taxon>
        <taxon>Akkermansia</taxon>
    </lineage>
</organism>
<dbReference type="RefSeq" id="WP_067774583.1">
    <property type="nucleotide sequence ID" value="NZ_LIGX01000019.1"/>
</dbReference>
<protein>
    <recommendedName>
        <fullName evidence="5">Exodeoxyribonuclease 7 large subunit</fullName>
        <ecNumber evidence="5">3.1.11.6</ecNumber>
    </recommendedName>
    <alternativeName>
        <fullName evidence="5">Exodeoxyribonuclease VII large subunit</fullName>
        <shortName evidence="5">Exonuclease VII large subunit</shortName>
    </alternativeName>
</protein>
<dbReference type="PANTHER" id="PTHR30008">
    <property type="entry name" value="EXODEOXYRIBONUCLEASE 7 LARGE SUBUNIT"/>
    <property type="match status" value="1"/>
</dbReference>
<dbReference type="NCBIfam" id="TIGR00237">
    <property type="entry name" value="xseA"/>
    <property type="match status" value="1"/>
</dbReference>
<dbReference type="AlphaFoldDB" id="A0A1C7PCI5"/>
<feature type="domain" description="Exonuclease VII large subunit C-terminal" evidence="7">
    <location>
        <begin position="119"/>
        <end position="436"/>
    </location>
</feature>
<dbReference type="PATRIC" id="fig|1679444.3.peg.2566"/>
<dbReference type="GO" id="GO:0009318">
    <property type="term" value="C:exodeoxyribonuclease VII complex"/>
    <property type="evidence" value="ECO:0007669"/>
    <property type="project" value="UniProtKB-UniRule"/>
</dbReference>
<proteinExistence type="inferred from homology"/>
<evidence type="ECO:0000259" key="7">
    <source>
        <dbReference type="Pfam" id="PF02601"/>
    </source>
</evidence>
<comment type="function">
    <text evidence="5">Bidirectionally degrades single-stranded DNA into large acid-insoluble oligonucleotides, which are then degraded further into small acid-soluble oligonucleotides.</text>
</comment>
<dbReference type="EC" id="3.1.11.6" evidence="5"/>
<evidence type="ECO:0000256" key="4">
    <source>
        <dbReference type="ARBA" id="ARBA00022839"/>
    </source>
</evidence>
<dbReference type="InterPro" id="IPR025824">
    <property type="entry name" value="OB-fold_nuc-bd_dom"/>
</dbReference>
<dbReference type="Pfam" id="PF13742">
    <property type="entry name" value="tRNA_anti_2"/>
    <property type="match status" value="1"/>
</dbReference>
<gene>
    <name evidence="5" type="primary">xseA</name>
    <name evidence="9" type="ORF">PYTT_0939</name>
</gene>
<keyword evidence="2 5" id="KW-0540">Nuclease</keyword>